<dbReference type="InterPro" id="IPR036188">
    <property type="entry name" value="FAD/NAD-bd_sf"/>
</dbReference>
<evidence type="ECO:0000256" key="2">
    <source>
        <dbReference type="ARBA" id="ARBA00022723"/>
    </source>
</evidence>
<evidence type="ECO:0000256" key="6">
    <source>
        <dbReference type="SAM" id="SignalP"/>
    </source>
</evidence>
<keyword evidence="5" id="KW-0411">Iron-sulfur</keyword>
<dbReference type="AlphaFoldDB" id="A0A1H2FYF1"/>
<proteinExistence type="predicted"/>
<name>A0A1H2FYF1_9ACTN</name>
<dbReference type="InterPro" id="IPR006311">
    <property type="entry name" value="TAT_signal"/>
</dbReference>
<evidence type="ECO:0000259" key="7">
    <source>
        <dbReference type="Pfam" id="PF10633"/>
    </source>
</evidence>
<dbReference type="GO" id="GO:0051539">
    <property type="term" value="F:4 iron, 4 sulfur cluster binding"/>
    <property type="evidence" value="ECO:0007669"/>
    <property type="project" value="UniProtKB-KW"/>
</dbReference>
<dbReference type="SUPFAM" id="SSF49899">
    <property type="entry name" value="Concanavalin A-like lectins/glucanases"/>
    <property type="match status" value="1"/>
</dbReference>
<dbReference type="GO" id="GO:0046872">
    <property type="term" value="F:metal ion binding"/>
    <property type="evidence" value="ECO:0007669"/>
    <property type="project" value="UniProtKB-KW"/>
</dbReference>
<evidence type="ECO:0000256" key="1">
    <source>
        <dbReference type="ARBA" id="ARBA00022485"/>
    </source>
</evidence>
<feature type="signal peptide" evidence="6">
    <location>
        <begin position="1"/>
        <end position="33"/>
    </location>
</feature>
<dbReference type="Proteomes" id="UP000182977">
    <property type="component" value="Chromosome I"/>
</dbReference>
<dbReference type="Pfam" id="PF12831">
    <property type="entry name" value="FAD_oxidored"/>
    <property type="match status" value="1"/>
</dbReference>
<accession>A0A1H2FYF1</accession>
<dbReference type="EMBL" id="LT629791">
    <property type="protein sequence ID" value="SDU12384.1"/>
    <property type="molecule type" value="Genomic_DNA"/>
</dbReference>
<sequence>MRMSAPEPTRRTVLGAAGAGALWLAAGAPTAAASPPAAAEAVVGPGEHPGLRYWYPVPRDPGVVRTDVCVYGGTSAGVTAAVRAAQAGRSVALVVFGRHLGGLSSAGLGATDTGRIESIGGLSREFYRRLGAHYGRPESFTFEPHVAEQTFDAWVEEEGVDVYRDHRLEDVRLTGDRIHSLRTENGKVFVAKAFIDASYEGDLMAAAGVSYTVGREANATYGETLNGVQFRSGHQFQRQIDPYVVPGDPASGLVPGVVADPPGSTGEGDDRIQAFNFRVCLTRAADRRPFPQPPNYDAQRYELLLRYLQAGVWDAMRLNTPMPNGKTDMNNNGAVSTDNIGRNYAWPDAGHATREAIFQDHVTYQQGLLWFLANDPRVPEAIRAEVNGWGLTNDEFAGTGGWSHELYIREARRMVADYVITEHDCRWTVAAPDPIALASYTMDSHNCARVVVGGFARNEGDVQVPPAGPYGISYRAIVPARGECTNLLVACAISASHIAFGSARMEPVFMATGHAAAVAADLALSAGVAVQDVHYPTLRQRLRAEQMVLTWPPNAGVLAFDAPGELRPGAAGDVTVTFVNEEVATVTGVRLVLAAPAGWTVTPSTPVDAEAVEPGEEFEATWRVTAPAPAEPVTQSALEATVTYSGGVSHSAAHVVAVAEPVQAPLQTAASTRAHFGQRGARLAILGNGADLWTGIDQYGAIFHDGAAGPATTATVTVVSQEATDPNARAGLVFRNDLRAAGTSTGYVALVVKPENGLLLLWDADGSGTVESVLRAVLTPSPYPVHLRLTREGQRFHGSYSLDGTTWQAIGSIDLPTAAATQDVGVLSCAHVQDRLGLAVFENLTLT</sequence>
<dbReference type="Gene3D" id="3.50.50.60">
    <property type="entry name" value="FAD/NAD(P)-binding domain"/>
    <property type="match status" value="1"/>
</dbReference>
<evidence type="ECO:0000313" key="8">
    <source>
        <dbReference type="EMBL" id="SDU12384.1"/>
    </source>
</evidence>
<dbReference type="InterPro" id="IPR018905">
    <property type="entry name" value="A-galactase_NEW3"/>
</dbReference>
<dbReference type="SUPFAM" id="SSF51905">
    <property type="entry name" value="FAD/NAD(P)-binding domain"/>
    <property type="match status" value="1"/>
</dbReference>
<gene>
    <name evidence="8" type="ORF">SAMN04488563_0190</name>
</gene>
<protein>
    <submittedName>
        <fullName evidence="8">NPCBM-associated, NEW3 domain of alpha-galactosidase</fullName>
    </submittedName>
</protein>
<evidence type="ECO:0000256" key="4">
    <source>
        <dbReference type="ARBA" id="ARBA00023004"/>
    </source>
</evidence>
<dbReference type="PANTHER" id="PTHR43498:SF1">
    <property type="entry name" value="COB--COM HETERODISULFIDE REDUCTASE IRON-SULFUR SUBUNIT A"/>
    <property type="match status" value="1"/>
</dbReference>
<evidence type="ECO:0000313" key="9">
    <source>
        <dbReference type="Proteomes" id="UP000182977"/>
    </source>
</evidence>
<dbReference type="GO" id="GO:0016491">
    <property type="term" value="F:oxidoreductase activity"/>
    <property type="evidence" value="ECO:0007669"/>
    <property type="project" value="UniProtKB-KW"/>
</dbReference>
<keyword evidence="9" id="KW-1185">Reference proteome</keyword>
<dbReference type="PANTHER" id="PTHR43498">
    <property type="entry name" value="FERREDOXIN:COB-COM HETERODISULFIDE REDUCTASE SUBUNIT A"/>
    <property type="match status" value="1"/>
</dbReference>
<keyword evidence="1" id="KW-0004">4Fe-4S</keyword>
<organism evidence="8 9">
    <name type="scientific">Jiangella alkaliphila</name>
    <dbReference type="NCBI Taxonomy" id="419479"/>
    <lineage>
        <taxon>Bacteria</taxon>
        <taxon>Bacillati</taxon>
        <taxon>Actinomycetota</taxon>
        <taxon>Actinomycetes</taxon>
        <taxon>Jiangellales</taxon>
        <taxon>Jiangellaceae</taxon>
        <taxon>Jiangella</taxon>
    </lineage>
</organism>
<dbReference type="STRING" id="419479.SAMN04488563_0190"/>
<dbReference type="Pfam" id="PF10633">
    <property type="entry name" value="NPCBM_assoc"/>
    <property type="match status" value="1"/>
</dbReference>
<feature type="domain" description="Alpha-galactosidase NEW3" evidence="7">
    <location>
        <begin position="567"/>
        <end position="644"/>
    </location>
</feature>
<dbReference type="InterPro" id="IPR039650">
    <property type="entry name" value="HdrA-like"/>
</dbReference>
<dbReference type="InterPro" id="IPR013320">
    <property type="entry name" value="ConA-like_dom_sf"/>
</dbReference>
<keyword evidence="6" id="KW-0732">Signal</keyword>
<keyword evidence="3" id="KW-0560">Oxidoreductase</keyword>
<reference evidence="9" key="1">
    <citation type="submission" date="2016-10" db="EMBL/GenBank/DDBJ databases">
        <authorList>
            <person name="Varghese N."/>
            <person name="Submissions S."/>
        </authorList>
    </citation>
    <scope>NUCLEOTIDE SEQUENCE [LARGE SCALE GENOMIC DNA]</scope>
    <source>
        <strain evidence="9">DSM 45079</strain>
    </source>
</reference>
<dbReference type="Gene3D" id="2.60.120.200">
    <property type="match status" value="1"/>
</dbReference>
<evidence type="ECO:0000256" key="3">
    <source>
        <dbReference type="ARBA" id="ARBA00023002"/>
    </source>
</evidence>
<keyword evidence="4" id="KW-0408">Iron</keyword>
<keyword evidence="2" id="KW-0479">Metal-binding</keyword>
<feature type="chain" id="PRO_5009274407" evidence="6">
    <location>
        <begin position="34"/>
        <end position="847"/>
    </location>
</feature>
<dbReference type="PROSITE" id="PS51318">
    <property type="entry name" value="TAT"/>
    <property type="match status" value="1"/>
</dbReference>
<evidence type="ECO:0000256" key="5">
    <source>
        <dbReference type="ARBA" id="ARBA00023014"/>
    </source>
</evidence>